<dbReference type="EMBL" id="BK059091">
    <property type="protein sequence ID" value="DAE28844.1"/>
    <property type="molecule type" value="Genomic_DNA"/>
</dbReference>
<accession>A0A8S5RCZ0</accession>
<proteinExistence type="predicted"/>
<organism evidence="1">
    <name type="scientific">virus sp. ctmTa7</name>
    <dbReference type="NCBI Taxonomy" id="2828255"/>
    <lineage>
        <taxon>Viruses</taxon>
    </lineage>
</organism>
<sequence length="79" mass="9316">MYRFDGKPSIYQGEVDYYESDRVYEIQNELLFYIKEKGLTISQATEILKDLINILPNYGTLITDIEYEKLTGRDPAKRD</sequence>
<protein>
    <submittedName>
        <fullName evidence="1">SufD protein</fullName>
    </submittedName>
</protein>
<reference evidence="1" key="1">
    <citation type="journal article" date="2021" name="Proc. Natl. Acad. Sci. U.S.A.">
        <title>A Catalog of Tens of Thousands of Viruses from Human Metagenomes Reveals Hidden Associations with Chronic Diseases.</title>
        <authorList>
            <person name="Tisza M.J."/>
            <person name="Buck C.B."/>
        </authorList>
    </citation>
    <scope>NUCLEOTIDE SEQUENCE</scope>
    <source>
        <strain evidence="1">CtmTa7</strain>
    </source>
</reference>
<evidence type="ECO:0000313" key="1">
    <source>
        <dbReference type="EMBL" id="DAE28844.1"/>
    </source>
</evidence>
<name>A0A8S5RCZ0_9VIRU</name>